<accession>A0A4Z1SV52</accession>
<dbReference type="AlphaFoldDB" id="A0A4Z1SV52"/>
<organism evidence="1 2">
    <name type="scientific">Giardia muris</name>
    <dbReference type="NCBI Taxonomy" id="5742"/>
    <lineage>
        <taxon>Eukaryota</taxon>
        <taxon>Metamonada</taxon>
        <taxon>Diplomonadida</taxon>
        <taxon>Hexamitidae</taxon>
        <taxon>Giardiinae</taxon>
        <taxon>Giardia</taxon>
    </lineage>
</organism>
<reference evidence="1 2" key="1">
    <citation type="submission" date="2019-05" db="EMBL/GenBank/DDBJ databases">
        <title>The compact genome of Giardia muris reveals important steps in the evolution of intestinal protozoan parasites.</title>
        <authorList>
            <person name="Xu F."/>
            <person name="Jimenez-Gonzalez A."/>
            <person name="Einarsson E."/>
            <person name="Astvaldsson A."/>
            <person name="Peirasmaki D."/>
            <person name="Eckmann L."/>
            <person name="Andersson J.O."/>
            <person name="Svard S.G."/>
            <person name="Jerlstrom-Hultqvist J."/>
        </authorList>
    </citation>
    <scope>NUCLEOTIDE SEQUENCE [LARGE SCALE GENOMIC DNA]</scope>
    <source>
        <strain evidence="1 2">Roberts-Thomson</strain>
    </source>
</reference>
<name>A0A4Z1SV52_GIAMU</name>
<dbReference type="Proteomes" id="UP000315496">
    <property type="component" value="Chromosome 1"/>
</dbReference>
<comment type="caution">
    <text evidence="1">The sequence shown here is derived from an EMBL/GenBank/DDBJ whole genome shotgun (WGS) entry which is preliminary data.</text>
</comment>
<keyword evidence="2" id="KW-1185">Reference proteome</keyword>
<dbReference type="EMBL" id="VDLU01000001">
    <property type="protein sequence ID" value="TNJ29762.1"/>
    <property type="molecule type" value="Genomic_DNA"/>
</dbReference>
<gene>
    <name evidence="1" type="ORF">GMRT_11458</name>
</gene>
<proteinExistence type="predicted"/>
<dbReference type="VEuPathDB" id="GiardiaDB:GMRT_11458"/>
<sequence length="927" mass="103730">MLGRSLKRLVDEACKGTRGVDQRVLGPVDAATFRSVEEYFRRHDTPSVVKNALADVFACDATLVTEATSGEALSQAIETHFWSANLRPISDNVHMQAEVLTQLDSVQGNMKTLLQEVTNTRARFKKERDTHLTPHILSLTREVCLSRLTQTLDCLKLMAQLKELLESYEKQKAGGLYNRMLHTGIRYLELRKKLYKLGGQPLDTPPTSRSLLAFPLIDVGERELLLQEMIKMALLDPSFVGEHGDLIQIVSDWKGLVDEVTLQNSVLKAYKQVYDGLKTQTTPLELVIPLLKTYIYLRSNPEGGPTPQLLPHMIDSVIEAVSSRLVLITFETTDLPATLQYCFEYAFSYLVAVAMGAKRAVLDTFRSCVEAAIKKTRLLFMVHFRARELERLFNCFLRAQDYTLDIGQLAELIPTSLFIMTAIDVQAPVAVELLSQLISRLSELQGQEIDKLILEVSIETFLKNAEFRTLVGKLQGRCSWINDVSLHRVGDTYIHHTGETRSLSEYCKRMFIASLLLGDPLLFLDSSEHCIYRCLRFSVDKTSPFGTHLEKHARRRTQQVLQALRVGSSTAEYVSMAMSDYATFLQGVLVGINKPLNLTASIAEDYRVLLQRSECDVVRLLILKNFLSAANVLVERGITGNASTTVLASTLVEDIGKYSSDTSINITLPLSPSPQLVNLRGSMNPTEVRSKEETTFLTETQTMAELLLKGVAHVLKTVQIQVFNIPETMATHIKAAIPEYKREASPDKSAPTSFSAKLVSTLKNTFYLLNFGCIATPSEITTEEAQSIHSVLTLSTPEAYGCSLYHFYFYKTFARNFSEWFVSAAATVPQYTGFGRSCLLHDYCAVQAFLTGVLPDFCLDSSDIQASFASVREYIELYFSTPEEVMEHAEQKTYTIAQIIALLRTGLSCHLPVQSIETYITNLPGGF</sequence>
<evidence type="ECO:0000313" key="2">
    <source>
        <dbReference type="Proteomes" id="UP000315496"/>
    </source>
</evidence>
<protein>
    <submittedName>
        <fullName evidence="1">Uncharacterized protein</fullName>
    </submittedName>
</protein>
<evidence type="ECO:0000313" key="1">
    <source>
        <dbReference type="EMBL" id="TNJ29762.1"/>
    </source>
</evidence>
<dbReference type="OrthoDB" id="10253068at2759"/>